<dbReference type="STRING" id="152268.A6K24_20605"/>
<reference evidence="21" key="1">
    <citation type="submission" date="2016-04" db="EMBL/GenBank/DDBJ databases">
        <authorList>
            <person name="Lyu Z."/>
            <person name="Lyu W."/>
        </authorList>
    </citation>
    <scope>NUCLEOTIDE SEQUENCE [LARGE SCALE GENOMIC DNA]</scope>
    <source>
        <strain evidence="21">C44</strain>
    </source>
</reference>
<evidence type="ECO:0000256" key="14">
    <source>
        <dbReference type="ARBA" id="ARBA00023316"/>
    </source>
</evidence>
<evidence type="ECO:0000256" key="3">
    <source>
        <dbReference type="ARBA" id="ARBA00007739"/>
    </source>
</evidence>
<feature type="transmembrane region" description="Helical" evidence="17">
    <location>
        <begin position="5"/>
        <end position="24"/>
    </location>
</feature>
<evidence type="ECO:0000256" key="10">
    <source>
        <dbReference type="ARBA" id="ARBA00022960"/>
    </source>
</evidence>
<keyword evidence="17" id="KW-1133">Transmembrane helix</keyword>
<organism evidence="20 21">
    <name type="scientific">Metabacillus litoralis</name>
    <dbReference type="NCBI Taxonomy" id="152268"/>
    <lineage>
        <taxon>Bacteria</taxon>
        <taxon>Bacillati</taxon>
        <taxon>Bacillota</taxon>
        <taxon>Bacilli</taxon>
        <taxon>Bacillales</taxon>
        <taxon>Bacillaceae</taxon>
        <taxon>Metabacillus</taxon>
    </lineage>
</organism>
<evidence type="ECO:0000256" key="16">
    <source>
        <dbReference type="ARBA" id="ARBA00049902"/>
    </source>
</evidence>
<keyword evidence="13" id="KW-0511">Multifunctional enzyme</keyword>
<comment type="caution">
    <text evidence="20">The sequence shown here is derived from an EMBL/GenBank/DDBJ whole genome shotgun (WGS) entry which is preliminary data.</text>
</comment>
<evidence type="ECO:0000259" key="19">
    <source>
        <dbReference type="Pfam" id="PF00912"/>
    </source>
</evidence>
<dbReference type="InterPro" id="IPR050396">
    <property type="entry name" value="Glycosyltr_51/Transpeptidase"/>
</dbReference>
<keyword evidence="17" id="KW-0812">Transmembrane</keyword>
<name>A0A179T3I3_9BACI</name>
<keyword evidence="5" id="KW-0121">Carboxypeptidase</keyword>
<evidence type="ECO:0000256" key="13">
    <source>
        <dbReference type="ARBA" id="ARBA00023268"/>
    </source>
</evidence>
<dbReference type="FunFam" id="1.10.3810.10:FF:000001">
    <property type="entry name" value="Penicillin-binding protein 1A"/>
    <property type="match status" value="1"/>
</dbReference>
<evidence type="ECO:0000256" key="5">
    <source>
        <dbReference type="ARBA" id="ARBA00022645"/>
    </source>
</evidence>
<evidence type="ECO:0000256" key="1">
    <source>
        <dbReference type="ARBA" id="ARBA00004236"/>
    </source>
</evidence>
<accession>A0A179T3I3</accession>
<dbReference type="GO" id="GO:0071555">
    <property type="term" value="P:cell wall organization"/>
    <property type="evidence" value="ECO:0007669"/>
    <property type="project" value="UniProtKB-KW"/>
</dbReference>
<dbReference type="PANTHER" id="PTHR32282">
    <property type="entry name" value="BINDING PROTEIN TRANSPEPTIDASE, PUTATIVE-RELATED"/>
    <property type="match status" value="1"/>
</dbReference>
<keyword evidence="7" id="KW-0328">Glycosyltransferase</keyword>
<dbReference type="GO" id="GO:0008360">
    <property type="term" value="P:regulation of cell shape"/>
    <property type="evidence" value="ECO:0007669"/>
    <property type="project" value="UniProtKB-KW"/>
</dbReference>
<keyword evidence="6" id="KW-0645">Protease</keyword>
<dbReference type="GO" id="GO:0006508">
    <property type="term" value="P:proteolysis"/>
    <property type="evidence" value="ECO:0007669"/>
    <property type="project" value="UniProtKB-KW"/>
</dbReference>
<dbReference type="Pfam" id="PF00912">
    <property type="entry name" value="Transgly"/>
    <property type="match status" value="1"/>
</dbReference>
<dbReference type="GO" id="GO:0008955">
    <property type="term" value="F:peptidoglycan glycosyltransferase activity"/>
    <property type="evidence" value="ECO:0007669"/>
    <property type="project" value="UniProtKB-EC"/>
</dbReference>
<evidence type="ECO:0000256" key="7">
    <source>
        <dbReference type="ARBA" id="ARBA00022676"/>
    </source>
</evidence>
<evidence type="ECO:0000256" key="8">
    <source>
        <dbReference type="ARBA" id="ARBA00022679"/>
    </source>
</evidence>
<evidence type="ECO:0000256" key="17">
    <source>
        <dbReference type="SAM" id="Phobius"/>
    </source>
</evidence>
<evidence type="ECO:0000256" key="2">
    <source>
        <dbReference type="ARBA" id="ARBA00007090"/>
    </source>
</evidence>
<dbReference type="Gene3D" id="1.10.3810.10">
    <property type="entry name" value="Biosynthetic peptidoglycan transglycosylase-like"/>
    <property type="match status" value="1"/>
</dbReference>
<dbReference type="Gene3D" id="3.40.710.10">
    <property type="entry name" value="DD-peptidase/beta-lactamase superfamily"/>
    <property type="match status" value="1"/>
</dbReference>
<dbReference type="AlphaFoldDB" id="A0A179T3I3"/>
<comment type="catalytic activity">
    <reaction evidence="15">
        <text>Preferential cleavage: (Ac)2-L-Lys-D-Ala-|-D-Ala. Also transpeptidation of peptidyl-alanyl moieties that are N-acyl substituents of D-alanine.</text>
        <dbReference type="EC" id="3.4.16.4"/>
    </reaction>
</comment>
<evidence type="ECO:0000313" key="21">
    <source>
        <dbReference type="Proteomes" id="UP000078534"/>
    </source>
</evidence>
<gene>
    <name evidence="20" type="ORF">A6K24_20605</name>
</gene>
<comment type="similarity">
    <text evidence="2">In the C-terminal section; belongs to the transpeptidase family.</text>
</comment>
<dbReference type="GO" id="GO:0030288">
    <property type="term" value="C:outer membrane-bounded periplasmic space"/>
    <property type="evidence" value="ECO:0007669"/>
    <property type="project" value="TreeGrafter"/>
</dbReference>
<dbReference type="EMBL" id="LWSG01000010">
    <property type="protein sequence ID" value="OAS87103.1"/>
    <property type="molecule type" value="Genomic_DNA"/>
</dbReference>
<sequence>MRSIFGWICVIIMVPIFLFSGFIAGKESKAVKGLGTVLDEKIPIESVELPQNSFIFDHDGQLISEISSQQQNRMYIKYSDIPEVVKTIYIESEDKRFFEHIGFDAAGMLRAVFINAKSQSIEQGGSTITQQLARNIYLSFEQTYNRKLSELLYSYQLEKNFTKEQIFEGYLNAIYFGNGTYGIGTAATHYFNRQIQELHLAELVFISAIPNNPTLYDPIKNFDNTKDRQERLLNLLYQNDTITKQELEDALKYPITLSIKDRVDTQADYVTYVHQELKQLISESEGYTQKLADAQNKEVIEKQLTERVNKVLSQGIIIHTALESTIQKKLVNAIDQHLPSNQVQGAAAVIDHHSHKIVALSGGKDYEKYSFNRAFQAFRQPGSAIKPLLDYAPYIDITGATAKSKIDAGAFCKNEYCPENYSEKNYGMVSLETALKYSYNTAAVRMLDEIGLNKGFSYLQPFGFSSITKDDYNNLAVAIGGFQYGVSPLELTSAYTSFGNNGLYYENHTIFKVTDLTGKTLYEWNDTPVRVWKESTNEEMRKLLAAVVKSGTGQKASVSSTYVGGKTGTSNDYKDLWFVGLTDTYTAGIWVGKDKGGNVSNIYNQGPQMLIWRDVMK</sequence>
<dbReference type="InterPro" id="IPR023346">
    <property type="entry name" value="Lysozyme-like_dom_sf"/>
</dbReference>
<dbReference type="SUPFAM" id="SSF56601">
    <property type="entry name" value="beta-lactamase/transpeptidase-like"/>
    <property type="match status" value="1"/>
</dbReference>
<dbReference type="GO" id="GO:0008658">
    <property type="term" value="F:penicillin binding"/>
    <property type="evidence" value="ECO:0007669"/>
    <property type="project" value="InterPro"/>
</dbReference>
<dbReference type="PANTHER" id="PTHR32282:SF11">
    <property type="entry name" value="PENICILLIN-BINDING PROTEIN 1B"/>
    <property type="match status" value="1"/>
</dbReference>
<keyword evidence="8" id="KW-0808">Transferase</keyword>
<feature type="domain" description="Glycosyl transferase family 51" evidence="19">
    <location>
        <begin position="59"/>
        <end position="234"/>
    </location>
</feature>
<dbReference type="GO" id="GO:0009002">
    <property type="term" value="F:serine-type D-Ala-D-Ala carboxypeptidase activity"/>
    <property type="evidence" value="ECO:0007669"/>
    <property type="project" value="UniProtKB-EC"/>
</dbReference>
<comment type="subcellular location">
    <subcellularLocation>
        <location evidence="1">Cell membrane</location>
    </subcellularLocation>
</comment>
<proteinExistence type="inferred from homology"/>
<dbReference type="SUPFAM" id="SSF53955">
    <property type="entry name" value="Lysozyme-like"/>
    <property type="match status" value="1"/>
</dbReference>
<evidence type="ECO:0000256" key="4">
    <source>
        <dbReference type="ARBA" id="ARBA00022475"/>
    </source>
</evidence>
<protein>
    <submittedName>
        <fullName evidence="20">Penicillin-binding protein</fullName>
    </submittedName>
</protein>
<evidence type="ECO:0000259" key="18">
    <source>
        <dbReference type="Pfam" id="PF00905"/>
    </source>
</evidence>
<dbReference type="GO" id="GO:0009252">
    <property type="term" value="P:peptidoglycan biosynthetic process"/>
    <property type="evidence" value="ECO:0007669"/>
    <property type="project" value="UniProtKB-KW"/>
</dbReference>
<dbReference type="InterPro" id="IPR012338">
    <property type="entry name" value="Beta-lactam/transpept-like"/>
</dbReference>
<dbReference type="InterPro" id="IPR001264">
    <property type="entry name" value="Glyco_trans_51"/>
</dbReference>
<evidence type="ECO:0000313" key="20">
    <source>
        <dbReference type="EMBL" id="OAS87103.1"/>
    </source>
</evidence>
<keyword evidence="11" id="KW-0573">Peptidoglycan synthesis</keyword>
<keyword evidence="4" id="KW-1003">Cell membrane</keyword>
<evidence type="ECO:0000256" key="9">
    <source>
        <dbReference type="ARBA" id="ARBA00022801"/>
    </source>
</evidence>
<keyword evidence="14" id="KW-0961">Cell wall biogenesis/degradation</keyword>
<keyword evidence="12 17" id="KW-0472">Membrane</keyword>
<comment type="catalytic activity">
    <reaction evidence="16">
        <text>[GlcNAc-(1-&gt;4)-Mur2Ac(oyl-L-Ala-gamma-D-Glu-L-Lys-D-Ala-D-Ala)](n)-di-trans,octa-cis-undecaprenyl diphosphate + beta-D-GlcNAc-(1-&gt;4)-Mur2Ac(oyl-L-Ala-gamma-D-Glu-L-Lys-D-Ala-D-Ala)-di-trans,octa-cis-undecaprenyl diphosphate = [GlcNAc-(1-&gt;4)-Mur2Ac(oyl-L-Ala-gamma-D-Glu-L-Lys-D-Ala-D-Ala)](n+1)-di-trans,octa-cis-undecaprenyl diphosphate + di-trans,octa-cis-undecaprenyl diphosphate + H(+)</text>
        <dbReference type="Rhea" id="RHEA:23708"/>
        <dbReference type="Rhea" id="RHEA-COMP:9602"/>
        <dbReference type="Rhea" id="RHEA-COMP:9603"/>
        <dbReference type="ChEBI" id="CHEBI:15378"/>
        <dbReference type="ChEBI" id="CHEBI:58405"/>
        <dbReference type="ChEBI" id="CHEBI:60033"/>
        <dbReference type="ChEBI" id="CHEBI:78435"/>
        <dbReference type="EC" id="2.4.99.28"/>
    </reaction>
</comment>
<dbReference type="Proteomes" id="UP000078534">
    <property type="component" value="Unassembled WGS sequence"/>
</dbReference>
<dbReference type="InterPro" id="IPR036950">
    <property type="entry name" value="PBP_transglycosylase"/>
</dbReference>
<keyword evidence="9" id="KW-0378">Hydrolase</keyword>
<evidence type="ECO:0000256" key="11">
    <source>
        <dbReference type="ARBA" id="ARBA00022984"/>
    </source>
</evidence>
<keyword evidence="10" id="KW-0133">Cell shape</keyword>
<evidence type="ECO:0000256" key="12">
    <source>
        <dbReference type="ARBA" id="ARBA00023136"/>
    </source>
</evidence>
<comment type="similarity">
    <text evidence="3">In the N-terminal section; belongs to the glycosyltransferase 51 family.</text>
</comment>
<dbReference type="Pfam" id="PF00905">
    <property type="entry name" value="Transpeptidase"/>
    <property type="match status" value="1"/>
</dbReference>
<keyword evidence="21" id="KW-1185">Reference proteome</keyword>
<dbReference type="GO" id="GO:0005886">
    <property type="term" value="C:plasma membrane"/>
    <property type="evidence" value="ECO:0007669"/>
    <property type="project" value="UniProtKB-SubCell"/>
</dbReference>
<evidence type="ECO:0000256" key="6">
    <source>
        <dbReference type="ARBA" id="ARBA00022670"/>
    </source>
</evidence>
<feature type="domain" description="Penicillin-binding protein transpeptidase" evidence="18">
    <location>
        <begin position="345"/>
        <end position="582"/>
    </location>
</feature>
<evidence type="ECO:0000256" key="15">
    <source>
        <dbReference type="ARBA" id="ARBA00034000"/>
    </source>
</evidence>
<dbReference type="InterPro" id="IPR001460">
    <property type="entry name" value="PCN-bd_Tpept"/>
</dbReference>